<dbReference type="InterPro" id="IPR006637">
    <property type="entry name" value="ChW"/>
</dbReference>
<dbReference type="InterPro" id="IPR050979">
    <property type="entry name" value="LD-transpeptidase"/>
</dbReference>
<evidence type="ECO:0000313" key="11">
    <source>
        <dbReference type="Proteomes" id="UP001431693"/>
    </source>
</evidence>
<keyword evidence="11" id="KW-1185">Reference proteome</keyword>
<dbReference type="InterPro" id="IPR005490">
    <property type="entry name" value="LD_TPept_cat_dom"/>
</dbReference>
<protein>
    <submittedName>
        <fullName evidence="10">L,D-transpeptidase family protein</fullName>
    </submittedName>
</protein>
<name>A0ABT6ZLR7_9ACTN</name>
<evidence type="ECO:0000256" key="4">
    <source>
        <dbReference type="ARBA" id="ARBA00022984"/>
    </source>
</evidence>
<proteinExistence type="predicted"/>
<dbReference type="RefSeq" id="WP_283722792.1">
    <property type="nucleotide sequence ID" value="NZ_JASJEX010000003.1"/>
</dbReference>
<dbReference type="Proteomes" id="UP001431693">
    <property type="component" value="Unassembled WGS sequence"/>
</dbReference>
<evidence type="ECO:0000313" key="10">
    <source>
        <dbReference type="EMBL" id="MDJ1129990.1"/>
    </source>
</evidence>
<gene>
    <name evidence="10" type="ORF">QJ043_07850</name>
</gene>
<dbReference type="Gene3D" id="2.40.440.10">
    <property type="entry name" value="L,D-transpeptidase catalytic domain-like"/>
    <property type="match status" value="1"/>
</dbReference>
<evidence type="ECO:0000256" key="2">
    <source>
        <dbReference type="ARBA" id="ARBA00022679"/>
    </source>
</evidence>
<dbReference type="InterPro" id="IPR038063">
    <property type="entry name" value="Transpep_catalytic_dom"/>
</dbReference>
<organism evidence="10 11">
    <name type="scientific">Kribbibacterium absianum</name>
    <dbReference type="NCBI Taxonomy" id="3044210"/>
    <lineage>
        <taxon>Bacteria</taxon>
        <taxon>Bacillati</taxon>
        <taxon>Actinomycetota</taxon>
        <taxon>Coriobacteriia</taxon>
        <taxon>Coriobacteriales</taxon>
        <taxon>Kribbibacteriaceae</taxon>
        <taxon>Kribbibacterium</taxon>
    </lineage>
</organism>
<dbReference type="PANTHER" id="PTHR30582">
    <property type="entry name" value="L,D-TRANSPEPTIDASE"/>
    <property type="match status" value="1"/>
</dbReference>
<feature type="compositionally biased region" description="Low complexity" evidence="7">
    <location>
        <begin position="19"/>
        <end position="34"/>
    </location>
</feature>
<evidence type="ECO:0000256" key="1">
    <source>
        <dbReference type="ARBA" id="ARBA00004752"/>
    </source>
</evidence>
<dbReference type="PROSITE" id="PS52029">
    <property type="entry name" value="LD_TPASE"/>
    <property type="match status" value="1"/>
</dbReference>
<keyword evidence="8" id="KW-0732">Signal</keyword>
<evidence type="ECO:0000256" key="5">
    <source>
        <dbReference type="ARBA" id="ARBA00023316"/>
    </source>
</evidence>
<feature type="chain" id="PRO_5046390673" evidence="8">
    <location>
        <begin position="19"/>
        <end position="714"/>
    </location>
</feature>
<feature type="active site" description="Nucleophile" evidence="6">
    <location>
        <position position="690"/>
    </location>
</feature>
<evidence type="ECO:0000256" key="6">
    <source>
        <dbReference type="PROSITE-ProRule" id="PRU01373"/>
    </source>
</evidence>
<accession>A0ABT6ZLR7</accession>
<keyword evidence="3 6" id="KW-0133">Cell shape</keyword>
<feature type="region of interest" description="Disordered" evidence="7">
    <location>
        <begin position="19"/>
        <end position="104"/>
    </location>
</feature>
<reference evidence="10" key="1">
    <citation type="submission" date="2023-05" db="EMBL/GenBank/DDBJ databases">
        <title>[olsenella] sp. nov., isolated from a pig farm feces dump.</title>
        <authorList>
            <person name="Chang Y.-H."/>
        </authorList>
    </citation>
    <scope>NUCLEOTIDE SEQUENCE</scope>
    <source>
        <strain evidence="10">YH-ols2217</strain>
    </source>
</reference>
<dbReference type="Pfam" id="PF03734">
    <property type="entry name" value="YkuD"/>
    <property type="match status" value="1"/>
</dbReference>
<dbReference type="Pfam" id="PF07538">
    <property type="entry name" value="ChW"/>
    <property type="match status" value="8"/>
</dbReference>
<feature type="signal peptide" evidence="8">
    <location>
        <begin position="1"/>
        <end position="18"/>
    </location>
</feature>
<comment type="pathway">
    <text evidence="1 6">Cell wall biogenesis; peptidoglycan biosynthesis.</text>
</comment>
<dbReference type="PANTHER" id="PTHR30582:SF2">
    <property type="entry name" value="L,D-TRANSPEPTIDASE YCIB-RELATED"/>
    <property type="match status" value="1"/>
</dbReference>
<sequence>MALLCACLLALAPAIAKAEGESAAAADAAAATEASTEGVPAQEPSEEASGSKADADVDPETAADAGSTGDVEAGPEAGAGVDSGADADAPSGTGTEEDEPKEPVTVERPLPTIVSWAHVQSSGDQGPLSGADGVSGLVGTSGLSRRLEAFKLSLQQVADVDGVALEALSGSIEYRAYVNGAWQAFMADGALAGTIGRSLPIEGVAVRLTEELEQEYDVYYRVHMQSYGWLAWAKNGEDTGALDFGKRVEALQVVIVKKGDAAPADAPTTGSVLLVNGGVFGTAHCQTYGWLSSAFPGEWIGTSGKSKRLEAVRLSVRNLEGVGIAYQVHGQSYGWNQSWVSDGQTAGYTGQSKRIEAIRIKLTGTNAGNYDVYYRVHCQTLGTLGWAKNGETAGTTGLSLRAEAIQVVVVPKGGAAPGSTSGCYYSSAAIAYASNLAGTGWQSATSGTSGTTGQGRAIYQLKMNLSGSNRVNGTVQYRLHIAGTGWTGWYNEGTTAGTSGRNVQAIQVRLTGTMAGLYDVYYRGHVQSFGWGGWAKNGASAGSTGISKRMEAFQVQLVRKGNAAPGSTANACRTVVMPSDDMGRRAWTQSSRTSYLIMVDRNNCKVGVYTGHTRNWKRIQYWTVSVGAPNTPTVRGTFSVGSRGYSFGSGYTCYYWTQFYGDYLFHSIKYNQGTRRVQDGRLGMWISHGCVRMDINHAKWIYDHIPTGTRVVVY</sequence>
<feature type="active site" description="Proton donor/acceptor" evidence="6">
    <location>
        <position position="666"/>
    </location>
</feature>
<evidence type="ECO:0000256" key="3">
    <source>
        <dbReference type="ARBA" id="ARBA00022960"/>
    </source>
</evidence>
<evidence type="ECO:0000256" key="8">
    <source>
        <dbReference type="SAM" id="SignalP"/>
    </source>
</evidence>
<keyword evidence="5 6" id="KW-0961">Cell wall biogenesis/degradation</keyword>
<keyword evidence="2" id="KW-0808">Transferase</keyword>
<dbReference type="EMBL" id="JASJEX010000003">
    <property type="protein sequence ID" value="MDJ1129990.1"/>
    <property type="molecule type" value="Genomic_DNA"/>
</dbReference>
<feature type="compositionally biased region" description="Low complexity" evidence="7">
    <location>
        <begin position="78"/>
        <end position="94"/>
    </location>
</feature>
<dbReference type="CDD" id="cd16913">
    <property type="entry name" value="YkuD_like"/>
    <property type="match status" value="1"/>
</dbReference>
<evidence type="ECO:0000259" key="9">
    <source>
        <dbReference type="PROSITE" id="PS52029"/>
    </source>
</evidence>
<dbReference type="SMART" id="SM00728">
    <property type="entry name" value="ChW"/>
    <property type="match status" value="9"/>
</dbReference>
<evidence type="ECO:0000256" key="7">
    <source>
        <dbReference type="SAM" id="MobiDB-lite"/>
    </source>
</evidence>
<keyword evidence="4 6" id="KW-0573">Peptidoglycan synthesis</keyword>
<dbReference type="SUPFAM" id="SSF141523">
    <property type="entry name" value="L,D-transpeptidase catalytic domain-like"/>
    <property type="match status" value="1"/>
</dbReference>
<feature type="domain" description="L,D-TPase catalytic" evidence="9">
    <location>
        <begin position="595"/>
        <end position="714"/>
    </location>
</feature>
<comment type="caution">
    <text evidence="10">The sequence shown here is derived from an EMBL/GenBank/DDBJ whole genome shotgun (WGS) entry which is preliminary data.</text>
</comment>